<protein>
    <submittedName>
        <fullName evidence="1">Uncharacterized protein</fullName>
    </submittedName>
</protein>
<dbReference type="Proteomes" id="UP000572007">
    <property type="component" value="Unassembled WGS sequence"/>
</dbReference>
<name>A0A846W0Q9_9NOCA</name>
<comment type="caution">
    <text evidence="1">The sequence shown here is derived from an EMBL/GenBank/DDBJ whole genome shotgun (WGS) entry which is preliminary data.</text>
</comment>
<dbReference type="EMBL" id="JAAXOM010000001">
    <property type="protein sequence ID" value="NKX86366.1"/>
    <property type="molecule type" value="Genomic_DNA"/>
</dbReference>
<keyword evidence="2" id="KW-1185">Reference proteome</keyword>
<dbReference type="RefSeq" id="WP_067638636.1">
    <property type="nucleotide sequence ID" value="NZ_JAAXOM010000001.1"/>
</dbReference>
<proteinExistence type="predicted"/>
<evidence type="ECO:0000313" key="2">
    <source>
        <dbReference type="Proteomes" id="UP000572007"/>
    </source>
</evidence>
<sequence length="163" mass="16670">MTDLESAAAALADELAIDLPRLQPAGQVRFDPATLGAVVGLWLLKNVADGVAEAIKEGSKSGTESLAQRIGAAIRRRVRGDLPGAMDSGADDRALDNAVVAAESAWDDAHSARAITAVPTGDLIAEAVDNVTAALIESGLPPASAARVGAVLRTELRLLLDKG</sequence>
<reference evidence="1 2" key="1">
    <citation type="submission" date="2020-04" db="EMBL/GenBank/DDBJ databases">
        <title>MicrobeNet Type strains.</title>
        <authorList>
            <person name="Nicholson A.C."/>
        </authorList>
    </citation>
    <scope>NUCLEOTIDE SEQUENCE [LARGE SCALE GENOMIC DNA]</scope>
    <source>
        <strain evidence="1 2">DSM 44960</strain>
    </source>
</reference>
<dbReference type="AlphaFoldDB" id="A0A846W0Q9"/>
<accession>A0A846W0Q9</accession>
<gene>
    <name evidence="1" type="ORF">HGA10_03425</name>
</gene>
<evidence type="ECO:0000313" key="1">
    <source>
        <dbReference type="EMBL" id="NKX86366.1"/>
    </source>
</evidence>
<organism evidence="1 2">
    <name type="scientific">Nocardia coubleae</name>
    <dbReference type="NCBI Taxonomy" id="356147"/>
    <lineage>
        <taxon>Bacteria</taxon>
        <taxon>Bacillati</taxon>
        <taxon>Actinomycetota</taxon>
        <taxon>Actinomycetes</taxon>
        <taxon>Mycobacteriales</taxon>
        <taxon>Nocardiaceae</taxon>
        <taxon>Nocardia</taxon>
    </lineage>
</organism>